<protein>
    <submittedName>
        <fullName evidence="3">Uncharacterized protein</fullName>
    </submittedName>
</protein>
<sequence>MSTAIVNASNNNSMRAFPVASQVLSKLRASKAKSKHSMSTSSSPSSSSSNNIVFALSMVAAFTAAFFLNIALLYGILSLVSPQLPLACLGIYGSGYGLLLVCVRLERKEEEAWTVAMREEIAKCNGLNASSGATRKGLRAQNFYTPSNDSRSSALTALRTVSPQDSIDERAPGDKYTRDTPPPASSQRLTMNDQLLSALLILTQIFLVLATVGHIVTILYIQHLGYLIKALRSPVATPPPRRMDANREEEEIGIQPAVPQPLSSHPITSAPSPVSTPSTNSTALGPFGNRPLSPASRARLSGEERRRHYQFESSSSSSATIPSWASKSEKALPAIPLEELRRDDEPSRAQVEAAWPVKPLEELWTDGGPSAGSKSPRQEGKVAEPLEQLWRRDESGARETPHAAPSHESSEEDLYAKGMAARDINQQQFADAESPWPRPLRRSAPH</sequence>
<reference evidence="3" key="1">
    <citation type="journal article" date="2020" name="Stud. Mycol.">
        <title>101 Dothideomycetes genomes: a test case for predicting lifestyles and emergence of pathogens.</title>
        <authorList>
            <person name="Haridas S."/>
            <person name="Albert R."/>
            <person name="Binder M."/>
            <person name="Bloem J."/>
            <person name="Labutti K."/>
            <person name="Salamov A."/>
            <person name="Andreopoulos B."/>
            <person name="Baker S."/>
            <person name="Barry K."/>
            <person name="Bills G."/>
            <person name="Bluhm B."/>
            <person name="Cannon C."/>
            <person name="Castanera R."/>
            <person name="Culley D."/>
            <person name="Daum C."/>
            <person name="Ezra D."/>
            <person name="Gonzalez J."/>
            <person name="Henrissat B."/>
            <person name="Kuo A."/>
            <person name="Liang C."/>
            <person name="Lipzen A."/>
            <person name="Lutzoni F."/>
            <person name="Magnuson J."/>
            <person name="Mondo S."/>
            <person name="Nolan M."/>
            <person name="Ohm R."/>
            <person name="Pangilinan J."/>
            <person name="Park H.-J."/>
            <person name="Ramirez L."/>
            <person name="Alfaro M."/>
            <person name="Sun H."/>
            <person name="Tritt A."/>
            <person name="Yoshinaga Y."/>
            <person name="Zwiers L.-H."/>
            <person name="Turgeon B."/>
            <person name="Goodwin S."/>
            <person name="Spatafora J."/>
            <person name="Crous P."/>
            <person name="Grigoriev I."/>
        </authorList>
    </citation>
    <scope>NUCLEOTIDE SEQUENCE</scope>
    <source>
        <strain evidence="3">CBS 122368</strain>
    </source>
</reference>
<feature type="transmembrane region" description="Helical" evidence="2">
    <location>
        <begin position="83"/>
        <end position="103"/>
    </location>
</feature>
<dbReference type="AlphaFoldDB" id="A0A6A6I4X0"/>
<feature type="compositionally biased region" description="Basic and acidic residues" evidence="1">
    <location>
        <begin position="167"/>
        <end position="178"/>
    </location>
</feature>
<evidence type="ECO:0000256" key="2">
    <source>
        <dbReference type="SAM" id="Phobius"/>
    </source>
</evidence>
<feature type="region of interest" description="Disordered" evidence="1">
    <location>
        <begin position="164"/>
        <end position="188"/>
    </location>
</feature>
<feature type="compositionally biased region" description="Basic and acidic residues" evidence="1">
    <location>
        <begin position="300"/>
        <end position="310"/>
    </location>
</feature>
<feature type="compositionally biased region" description="Basic and acidic residues" evidence="1">
    <location>
        <begin position="376"/>
        <end position="401"/>
    </location>
</feature>
<feature type="transmembrane region" description="Helical" evidence="2">
    <location>
        <begin position="195"/>
        <end position="221"/>
    </location>
</feature>
<dbReference type="GeneID" id="54585526"/>
<feature type="region of interest" description="Disordered" evidence="1">
    <location>
        <begin position="257"/>
        <end position="446"/>
    </location>
</feature>
<keyword evidence="2" id="KW-0812">Transmembrane</keyword>
<dbReference type="RefSeq" id="XP_033680283.1">
    <property type="nucleotide sequence ID" value="XM_033832196.1"/>
</dbReference>
<evidence type="ECO:0000313" key="3">
    <source>
        <dbReference type="EMBL" id="KAF2245279.1"/>
    </source>
</evidence>
<organism evidence="3 4">
    <name type="scientific">Trematosphaeria pertusa</name>
    <dbReference type="NCBI Taxonomy" id="390896"/>
    <lineage>
        <taxon>Eukaryota</taxon>
        <taxon>Fungi</taxon>
        <taxon>Dikarya</taxon>
        <taxon>Ascomycota</taxon>
        <taxon>Pezizomycotina</taxon>
        <taxon>Dothideomycetes</taxon>
        <taxon>Pleosporomycetidae</taxon>
        <taxon>Pleosporales</taxon>
        <taxon>Massarineae</taxon>
        <taxon>Trematosphaeriaceae</taxon>
        <taxon>Trematosphaeria</taxon>
    </lineage>
</organism>
<accession>A0A6A6I4X0</accession>
<feature type="compositionally biased region" description="Basic and acidic residues" evidence="1">
    <location>
        <begin position="338"/>
        <end position="347"/>
    </location>
</feature>
<keyword evidence="2" id="KW-1133">Transmembrane helix</keyword>
<evidence type="ECO:0000313" key="4">
    <source>
        <dbReference type="Proteomes" id="UP000800094"/>
    </source>
</evidence>
<evidence type="ECO:0000256" key="1">
    <source>
        <dbReference type="SAM" id="MobiDB-lite"/>
    </source>
</evidence>
<gene>
    <name evidence="3" type="ORF">BU26DRAFT_553240</name>
</gene>
<dbReference type="Proteomes" id="UP000800094">
    <property type="component" value="Unassembled WGS sequence"/>
</dbReference>
<feature type="compositionally biased region" description="Low complexity" evidence="1">
    <location>
        <begin position="313"/>
        <end position="326"/>
    </location>
</feature>
<keyword evidence="4" id="KW-1185">Reference proteome</keyword>
<feature type="compositionally biased region" description="Low complexity" evidence="1">
    <location>
        <begin position="266"/>
        <end position="282"/>
    </location>
</feature>
<dbReference type="EMBL" id="ML987200">
    <property type="protein sequence ID" value="KAF2245279.1"/>
    <property type="molecule type" value="Genomic_DNA"/>
</dbReference>
<feature type="transmembrane region" description="Helical" evidence="2">
    <location>
        <begin position="52"/>
        <end position="77"/>
    </location>
</feature>
<name>A0A6A6I4X0_9PLEO</name>
<proteinExistence type="predicted"/>
<keyword evidence="2" id="KW-0472">Membrane</keyword>